<dbReference type="PANTHER" id="PTHR34847:SF1">
    <property type="entry name" value="NODULATION PROTEIN U"/>
    <property type="match status" value="1"/>
</dbReference>
<dbReference type="EMBL" id="JABVEC010000033">
    <property type="protein sequence ID" value="MBC6469884.1"/>
    <property type="molecule type" value="Genomic_DNA"/>
</dbReference>
<accession>A0ABR7LYM4</accession>
<protein>
    <submittedName>
        <fullName evidence="5">Carbamoyltransferase</fullName>
    </submittedName>
</protein>
<dbReference type="InterPro" id="IPR003696">
    <property type="entry name" value="Carbtransf_dom"/>
</dbReference>
<feature type="compositionally biased region" description="Basic residues" evidence="2">
    <location>
        <begin position="50"/>
        <end position="64"/>
    </location>
</feature>
<sequence length="689" mass="74919">MRSRQAIRPAPPGARRPASFRTKTRTSPVSATRYLKRHSTDTKQRAPQRTIRRRHHEGRGRRGRPAGGIRTGTSHPFRIADITFHLRLGRAGKTCARSSSGPRHVGTGGRLVRILGINAIFHDPAAALVIDGQVVAAAEEERFNRRERGKRPVPFSAWEQPVLAAGWCLDRAGLSPGEIDLVGFSYDPSMVLPPEESGLDDPWDPLRTEFAFHAPGFLADALPGLDPDRVRFVPHHVAHAASAALAVRDRACSVLVCDGRGERHSHLSGRFQDGALTVLSSQPLPHSLGLMYEGLTEHLGFLRARDEHEVIALGAYGKPRHLDRLRAAVRVHDDGGFTTDPIPWSELAPPLRRDAGDGHATVGATVPAAGGPAGRDPRRGVRAAGDQAAYGRALGQAHADLAASVQRRLEEVLLDLAWWLHERTGDRLLTMAGSTALNCVANTFLARYGPFEDVWVPPGAGDAGTALGAALYLAAEAGDPAWAMDGADLGREFDDTAIESALRRARVPFERPDDVAEQAAEVLAEHGIVAWFQGRGEFGPRALGHRSLLAHPGRRANVDRLNDVKGYERFQPLAPMVRLDRAAEIFERGPIPSPYMLFVHDVAAQWQDRIPAVVHVDGTARVQTVNPVEEPLLTRLLDAFERRTGLPLLVNSSLSTAGRPMIDDVRDALELFGAAPVDLLAIGPFTVRR</sequence>
<dbReference type="InterPro" id="IPR017945">
    <property type="entry name" value="DHBP_synth_RibB-like_a/b_dom"/>
</dbReference>
<feature type="domain" description="Carbamoyltransferase" evidence="3">
    <location>
        <begin position="396"/>
        <end position="471"/>
    </location>
</feature>
<feature type="domain" description="Carbamoyltransferase" evidence="3">
    <location>
        <begin position="113"/>
        <end position="182"/>
    </location>
</feature>
<gene>
    <name evidence="5" type="ORF">HKK74_30985</name>
</gene>
<evidence type="ECO:0000256" key="2">
    <source>
        <dbReference type="SAM" id="MobiDB-lite"/>
    </source>
</evidence>
<comment type="caution">
    <text evidence="5">The sequence shown here is derived from an EMBL/GenBank/DDBJ whole genome shotgun (WGS) entry which is preliminary data.</text>
</comment>
<feature type="region of interest" description="Disordered" evidence="2">
    <location>
        <begin position="1"/>
        <end position="74"/>
    </location>
</feature>
<evidence type="ECO:0000256" key="1">
    <source>
        <dbReference type="ARBA" id="ARBA00006129"/>
    </source>
</evidence>
<feature type="domain" description="Carbamoyltransferase" evidence="3">
    <location>
        <begin position="229"/>
        <end position="320"/>
    </location>
</feature>
<dbReference type="InterPro" id="IPR031730">
    <property type="entry name" value="Carbam_trans_C"/>
</dbReference>
<organism evidence="5 6">
    <name type="scientific">Actinomadura alba</name>
    <dbReference type="NCBI Taxonomy" id="406431"/>
    <lineage>
        <taxon>Bacteria</taxon>
        <taxon>Bacillati</taxon>
        <taxon>Actinomycetota</taxon>
        <taxon>Actinomycetes</taxon>
        <taxon>Streptosporangiales</taxon>
        <taxon>Thermomonosporaceae</taxon>
        <taxon>Actinomadura</taxon>
    </lineage>
</organism>
<dbReference type="InterPro" id="IPR051338">
    <property type="entry name" value="NodU/CmcH_Carbamoyltrnsfr"/>
</dbReference>
<dbReference type="Pfam" id="PF16861">
    <property type="entry name" value="Carbam_trans_C"/>
    <property type="match status" value="1"/>
</dbReference>
<reference evidence="5 6" key="1">
    <citation type="submission" date="2020-06" db="EMBL/GenBank/DDBJ databases">
        <title>Actinomadura xiongansis sp. nov., isolated from soil of Baiyangdian.</title>
        <authorList>
            <person name="Zhang X."/>
        </authorList>
    </citation>
    <scope>NUCLEOTIDE SEQUENCE [LARGE SCALE GENOMIC DNA]</scope>
    <source>
        <strain evidence="5 6">HBUM206468</strain>
    </source>
</reference>
<evidence type="ECO:0000313" key="6">
    <source>
        <dbReference type="Proteomes" id="UP000805614"/>
    </source>
</evidence>
<dbReference type="InterPro" id="IPR038152">
    <property type="entry name" value="Carbam_trans_C_sf"/>
</dbReference>
<name>A0ABR7LYM4_9ACTN</name>
<dbReference type="InterPro" id="IPR043129">
    <property type="entry name" value="ATPase_NBD"/>
</dbReference>
<dbReference type="Proteomes" id="UP000805614">
    <property type="component" value="Unassembled WGS sequence"/>
</dbReference>
<dbReference type="SUPFAM" id="SSF55821">
    <property type="entry name" value="YrdC/RibB"/>
    <property type="match status" value="1"/>
</dbReference>
<evidence type="ECO:0000259" key="3">
    <source>
        <dbReference type="Pfam" id="PF02543"/>
    </source>
</evidence>
<evidence type="ECO:0000259" key="4">
    <source>
        <dbReference type="Pfam" id="PF16861"/>
    </source>
</evidence>
<dbReference type="Gene3D" id="3.90.870.20">
    <property type="entry name" value="Carbamoyltransferase, C-terminal domain"/>
    <property type="match status" value="1"/>
</dbReference>
<dbReference type="Gene3D" id="3.30.420.40">
    <property type="match status" value="2"/>
</dbReference>
<keyword evidence="6" id="KW-1185">Reference proteome</keyword>
<dbReference type="SUPFAM" id="SSF53067">
    <property type="entry name" value="Actin-like ATPase domain"/>
    <property type="match status" value="1"/>
</dbReference>
<proteinExistence type="inferred from homology"/>
<evidence type="ECO:0000313" key="5">
    <source>
        <dbReference type="EMBL" id="MBC6469884.1"/>
    </source>
</evidence>
<feature type="domain" description="Carbamoyltransferase C-terminal" evidence="4">
    <location>
        <begin position="520"/>
        <end position="689"/>
    </location>
</feature>
<dbReference type="PANTHER" id="PTHR34847">
    <property type="entry name" value="NODULATION PROTEIN U"/>
    <property type="match status" value="1"/>
</dbReference>
<comment type="similarity">
    <text evidence="1">Belongs to the NodU/CmcH family.</text>
</comment>
<dbReference type="Pfam" id="PF02543">
    <property type="entry name" value="Carbam_trans_N"/>
    <property type="match status" value="3"/>
</dbReference>